<evidence type="ECO:0008006" key="3">
    <source>
        <dbReference type="Google" id="ProtNLM"/>
    </source>
</evidence>
<dbReference type="PATRIC" id="fig|199.248.peg.1136"/>
<protein>
    <recommendedName>
        <fullName evidence="3">DUF2570 domain-containing protein</fullName>
    </recommendedName>
</protein>
<dbReference type="GeneID" id="28662772"/>
<evidence type="ECO:0000313" key="1">
    <source>
        <dbReference type="EMBL" id="ALF47770.1"/>
    </source>
</evidence>
<dbReference type="Proteomes" id="UP000066049">
    <property type="component" value="Chromosome"/>
</dbReference>
<sequence>MGYLLNTKICIIFGAVFLLCIGSFALKIHFLNASIDAKNLEIKSIALDLNTSKQNLKAANSVIESQNEAISKMSVKVEQKPIKEVKRVEKIYLKDESCEAKLKAYQELFFEGER</sequence>
<proteinExistence type="predicted"/>
<name>A0A0M4STM2_9BACT</name>
<gene>
    <name evidence="1" type="ORF">CCON33237_1096</name>
</gene>
<evidence type="ECO:0000313" key="2">
    <source>
        <dbReference type="Proteomes" id="UP000066049"/>
    </source>
</evidence>
<dbReference type="RefSeq" id="WP_054196750.1">
    <property type="nucleotide sequence ID" value="NZ_CP012541.1"/>
</dbReference>
<reference evidence="2" key="1">
    <citation type="submission" date="2015-08" db="EMBL/GenBank/DDBJ databases">
        <title>Comparative genomics of the Campylobacter concisus group.</title>
        <authorList>
            <person name="Miller W.G."/>
            <person name="Yee E."/>
            <person name="Chapman M.H."/>
            <person name="Huynh S."/>
            <person name="Bono J.L."/>
            <person name="On S.L.W."/>
            <person name="St Leger J."/>
            <person name="Foster G."/>
            <person name="Parker C.T."/>
        </authorList>
    </citation>
    <scope>NUCLEOTIDE SEQUENCE [LARGE SCALE GENOMIC DNA]</scope>
    <source>
        <strain evidence="2">ATCC 33237</strain>
    </source>
</reference>
<dbReference type="EMBL" id="CP012541">
    <property type="protein sequence ID" value="ALF47770.1"/>
    <property type="molecule type" value="Genomic_DNA"/>
</dbReference>
<organism evidence="1 2">
    <name type="scientific">Campylobacter concisus</name>
    <dbReference type="NCBI Taxonomy" id="199"/>
    <lineage>
        <taxon>Bacteria</taxon>
        <taxon>Pseudomonadati</taxon>
        <taxon>Campylobacterota</taxon>
        <taxon>Epsilonproteobacteria</taxon>
        <taxon>Campylobacterales</taxon>
        <taxon>Campylobacteraceae</taxon>
        <taxon>Campylobacter</taxon>
    </lineage>
</organism>
<accession>A0A0M4STM2</accession>
<dbReference type="KEGG" id="ccoc:CCON33237_1096"/>
<dbReference type="AlphaFoldDB" id="A0A0M4STM2"/>